<evidence type="ECO:0000256" key="3">
    <source>
        <dbReference type="RuleBase" id="RU369102"/>
    </source>
</evidence>
<dbReference type="GO" id="GO:0004364">
    <property type="term" value="F:glutathione transferase activity"/>
    <property type="evidence" value="ECO:0007669"/>
    <property type="project" value="UniProtKB-UniRule"/>
</dbReference>
<keyword evidence="1 3" id="KW-0808">Transferase</keyword>
<dbReference type="CDD" id="cd03058">
    <property type="entry name" value="GST_N_Tau"/>
    <property type="match status" value="1"/>
</dbReference>
<comment type="catalytic activity">
    <reaction evidence="2 3">
        <text>RX + glutathione = an S-substituted glutathione + a halide anion + H(+)</text>
        <dbReference type="Rhea" id="RHEA:16437"/>
        <dbReference type="ChEBI" id="CHEBI:15378"/>
        <dbReference type="ChEBI" id="CHEBI:16042"/>
        <dbReference type="ChEBI" id="CHEBI:17792"/>
        <dbReference type="ChEBI" id="CHEBI:57925"/>
        <dbReference type="ChEBI" id="CHEBI:90779"/>
        <dbReference type="EC" id="2.5.1.18"/>
    </reaction>
</comment>
<dbReference type="PROSITE" id="PS50405">
    <property type="entry name" value="GST_CTER"/>
    <property type="match status" value="1"/>
</dbReference>
<gene>
    <name evidence="7" type="primary">LOC103703156</name>
</gene>
<dbReference type="InterPro" id="IPR040079">
    <property type="entry name" value="Glutathione_S-Trfase"/>
</dbReference>
<dbReference type="Gene3D" id="1.20.1050.10">
    <property type="match status" value="1"/>
</dbReference>
<protein>
    <recommendedName>
        <fullName evidence="3">Glutathione S-transferase</fullName>
        <ecNumber evidence="3">2.5.1.18</ecNumber>
    </recommendedName>
</protein>
<sequence length="230" mass="25662">MAEAKGVKVHGFWASPYCLMIHHALKLKGVAYEYVEEDLQNKSESLLELNPVHKKVPVLVVDGKPIAESLVILEFIDEMWKEPPLLPEDPYKKAKVRFWADFFYKKFVAAFYAITESEGEAQEKATKELIEHLATLENGCRKDLSSKGPFINGEKPGLLDVIIGSSSSGFRVLVDLVGMELLEKEKLPLLHSCVASFVDLEVTKDTVIPHEKMTGLILAVREKALASAPK</sequence>
<dbReference type="PANTHER" id="PTHR11260:SF676">
    <property type="entry name" value="GLUTATHIONE S-TRANSFERASE U8"/>
    <property type="match status" value="1"/>
</dbReference>
<evidence type="ECO:0000256" key="2">
    <source>
        <dbReference type="ARBA" id="ARBA00047960"/>
    </source>
</evidence>
<dbReference type="InterPro" id="IPR036282">
    <property type="entry name" value="Glutathione-S-Trfase_C_sf"/>
</dbReference>
<keyword evidence="6" id="KW-1185">Reference proteome</keyword>
<comment type="function">
    <text evidence="3">Is involved in the conjugation of reduced glutathione to a wide number of exogenous and endogenous hydrophobic electrophiles.</text>
</comment>
<evidence type="ECO:0000313" key="6">
    <source>
        <dbReference type="Proteomes" id="UP000228380"/>
    </source>
</evidence>
<dbReference type="PROSITE" id="PS51354">
    <property type="entry name" value="GLUTAREDOXIN_2"/>
    <property type="match status" value="1"/>
</dbReference>
<feature type="domain" description="GST N-terminal" evidence="4">
    <location>
        <begin position="5"/>
        <end position="84"/>
    </location>
</feature>
<dbReference type="CDD" id="cd03185">
    <property type="entry name" value="GST_C_Tau"/>
    <property type="match status" value="1"/>
</dbReference>
<evidence type="ECO:0000313" key="7">
    <source>
        <dbReference type="RefSeq" id="XP_008784133.2"/>
    </source>
</evidence>
<keyword evidence="3" id="KW-0963">Cytoplasm</keyword>
<dbReference type="InterPro" id="IPR045073">
    <property type="entry name" value="Omega/Tau-like"/>
</dbReference>
<dbReference type="InterPro" id="IPR004045">
    <property type="entry name" value="Glutathione_S-Trfase_N"/>
</dbReference>
<dbReference type="GO" id="GO:0005829">
    <property type="term" value="C:cytosol"/>
    <property type="evidence" value="ECO:0007669"/>
    <property type="project" value="UniProtKB-SubCell"/>
</dbReference>
<evidence type="ECO:0000256" key="1">
    <source>
        <dbReference type="ARBA" id="ARBA00022679"/>
    </source>
</evidence>
<dbReference type="EC" id="2.5.1.18" evidence="3"/>
<comment type="subcellular location">
    <subcellularLocation>
        <location evidence="3">Cytoplasm</location>
        <location evidence="3">Cytosol</location>
    </subcellularLocation>
</comment>
<dbReference type="Proteomes" id="UP000228380">
    <property type="component" value="Chromosome 6"/>
</dbReference>
<dbReference type="OrthoDB" id="4951845at2759"/>
<dbReference type="Gene3D" id="3.40.30.10">
    <property type="entry name" value="Glutaredoxin"/>
    <property type="match status" value="1"/>
</dbReference>
<organism evidence="6 7">
    <name type="scientific">Phoenix dactylifera</name>
    <name type="common">Date palm</name>
    <dbReference type="NCBI Taxonomy" id="42345"/>
    <lineage>
        <taxon>Eukaryota</taxon>
        <taxon>Viridiplantae</taxon>
        <taxon>Streptophyta</taxon>
        <taxon>Embryophyta</taxon>
        <taxon>Tracheophyta</taxon>
        <taxon>Spermatophyta</taxon>
        <taxon>Magnoliopsida</taxon>
        <taxon>Liliopsida</taxon>
        <taxon>Arecaceae</taxon>
        <taxon>Coryphoideae</taxon>
        <taxon>Phoeniceae</taxon>
        <taxon>Phoenix</taxon>
    </lineage>
</organism>
<dbReference type="GeneID" id="103703156"/>
<dbReference type="Pfam" id="PF02798">
    <property type="entry name" value="GST_N"/>
    <property type="match status" value="1"/>
</dbReference>
<dbReference type="InterPro" id="IPR010987">
    <property type="entry name" value="Glutathione-S-Trfase_C-like"/>
</dbReference>
<dbReference type="GO" id="GO:0006749">
    <property type="term" value="P:glutathione metabolic process"/>
    <property type="evidence" value="ECO:0007669"/>
    <property type="project" value="InterPro"/>
</dbReference>
<accession>A0A8B7BRW6</accession>
<reference evidence="6" key="1">
    <citation type="journal article" date="2019" name="Nat. Commun.">
        <title>Genome-wide association mapping of date palm fruit traits.</title>
        <authorList>
            <person name="Hazzouri K.M."/>
            <person name="Gros-Balthazard M."/>
            <person name="Flowers J.M."/>
            <person name="Copetti D."/>
            <person name="Lemansour A."/>
            <person name="Lebrun M."/>
            <person name="Masmoudi K."/>
            <person name="Ferrand S."/>
            <person name="Dhar M.I."/>
            <person name="Fresquez Z.A."/>
            <person name="Rosas U."/>
            <person name="Zhang J."/>
            <person name="Talag J."/>
            <person name="Lee S."/>
            <person name="Kudrna D."/>
            <person name="Powell R.F."/>
            <person name="Leitch I.J."/>
            <person name="Krueger R.R."/>
            <person name="Wing R.A."/>
            <person name="Amiri K.M.A."/>
            <person name="Purugganan M.D."/>
        </authorList>
    </citation>
    <scope>NUCLEOTIDE SEQUENCE [LARGE SCALE GENOMIC DNA]</scope>
    <source>
        <strain evidence="6">cv. Khalas</strain>
    </source>
</reference>
<feature type="domain" description="GST C-terminal" evidence="5">
    <location>
        <begin position="89"/>
        <end position="216"/>
    </location>
</feature>
<dbReference type="SUPFAM" id="SSF47616">
    <property type="entry name" value="GST C-terminal domain-like"/>
    <property type="match status" value="1"/>
</dbReference>
<dbReference type="SFLD" id="SFLDG00358">
    <property type="entry name" value="Main_(cytGST)"/>
    <property type="match status" value="1"/>
</dbReference>
<dbReference type="InterPro" id="IPR036249">
    <property type="entry name" value="Thioredoxin-like_sf"/>
</dbReference>
<dbReference type="KEGG" id="pda:103703156"/>
<dbReference type="RefSeq" id="XP_008784133.2">
    <property type="nucleotide sequence ID" value="XM_008785911.4"/>
</dbReference>
<dbReference type="AlphaFoldDB" id="A0A8B7BRW6"/>
<reference evidence="7" key="2">
    <citation type="submission" date="2025-08" db="UniProtKB">
        <authorList>
            <consortium name="RefSeq"/>
        </authorList>
    </citation>
    <scope>IDENTIFICATION</scope>
    <source>
        <tissue evidence="7">Young leaves</tissue>
    </source>
</reference>
<evidence type="ECO:0000259" key="5">
    <source>
        <dbReference type="PROSITE" id="PS50405"/>
    </source>
</evidence>
<comment type="similarity">
    <text evidence="3">Belongs to the GST superfamily.</text>
</comment>
<dbReference type="FunFam" id="3.40.30.10:FF:000014">
    <property type="entry name" value="Tau class glutathione S-transferase"/>
    <property type="match status" value="1"/>
</dbReference>
<proteinExistence type="inferred from homology"/>
<dbReference type="PANTHER" id="PTHR11260">
    <property type="entry name" value="GLUTATHIONE S-TRANSFERASE, GST, SUPERFAMILY, GST DOMAIN CONTAINING"/>
    <property type="match status" value="1"/>
</dbReference>
<dbReference type="SFLD" id="SFLDG01152">
    <property type="entry name" value="Main.3:_Omega-_and_Tau-like"/>
    <property type="match status" value="1"/>
</dbReference>
<dbReference type="InterPro" id="IPR045074">
    <property type="entry name" value="GST_C_Tau"/>
</dbReference>
<evidence type="ECO:0000259" key="4">
    <source>
        <dbReference type="PROSITE" id="PS50404"/>
    </source>
</evidence>
<dbReference type="SUPFAM" id="SSF52833">
    <property type="entry name" value="Thioredoxin-like"/>
    <property type="match status" value="1"/>
</dbReference>
<dbReference type="SFLD" id="SFLDS00019">
    <property type="entry name" value="Glutathione_Transferase_(cytos"/>
    <property type="match status" value="1"/>
</dbReference>
<name>A0A8B7BRW6_PHODC</name>
<dbReference type="PROSITE" id="PS50404">
    <property type="entry name" value="GST_NTER"/>
    <property type="match status" value="1"/>
</dbReference>